<proteinExistence type="predicted"/>
<dbReference type="EMBL" id="JARKIE010000040">
    <property type="protein sequence ID" value="KAJ7694900.1"/>
    <property type="molecule type" value="Genomic_DNA"/>
</dbReference>
<dbReference type="InterPro" id="IPR012967">
    <property type="entry name" value="COMT_dimerisation"/>
</dbReference>
<feature type="non-terminal residue" evidence="5">
    <location>
        <position position="144"/>
    </location>
</feature>
<evidence type="ECO:0000256" key="2">
    <source>
        <dbReference type="ARBA" id="ARBA00022679"/>
    </source>
</evidence>
<keyword evidence="6" id="KW-1185">Reference proteome</keyword>
<feature type="domain" description="O-methyltransferase dimerisation" evidence="4">
    <location>
        <begin position="33"/>
        <end position="97"/>
    </location>
</feature>
<dbReference type="Gene3D" id="1.10.10.10">
    <property type="entry name" value="Winged helix-like DNA-binding domain superfamily/Winged helix DNA-binding domain"/>
    <property type="match status" value="1"/>
</dbReference>
<keyword evidence="3" id="KW-0949">S-adenosyl-L-methionine</keyword>
<evidence type="ECO:0000313" key="5">
    <source>
        <dbReference type="EMBL" id="KAJ7694900.1"/>
    </source>
</evidence>
<accession>A0AAD7DMP5</accession>
<dbReference type="SUPFAM" id="SSF46785">
    <property type="entry name" value="Winged helix' DNA-binding domain"/>
    <property type="match status" value="1"/>
</dbReference>
<evidence type="ECO:0000256" key="3">
    <source>
        <dbReference type="ARBA" id="ARBA00022691"/>
    </source>
</evidence>
<dbReference type="GO" id="GO:0032259">
    <property type="term" value="P:methylation"/>
    <property type="evidence" value="ECO:0007669"/>
    <property type="project" value="UniProtKB-KW"/>
</dbReference>
<keyword evidence="1" id="KW-0489">Methyltransferase</keyword>
<dbReference type="InterPro" id="IPR036388">
    <property type="entry name" value="WH-like_DNA-bd_sf"/>
</dbReference>
<dbReference type="PANTHER" id="PTHR43712">
    <property type="entry name" value="PUTATIVE (AFU_ORTHOLOGUE AFUA_4G14580)-RELATED"/>
    <property type="match status" value="1"/>
</dbReference>
<keyword evidence="2" id="KW-0808">Transferase</keyword>
<organism evidence="5 6">
    <name type="scientific">Mycena rosella</name>
    <name type="common">Pink bonnet</name>
    <name type="synonym">Agaricus rosellus</name>
    <dbReference type="NCBI Taxonomy" id="1033263"/>
    <lineage>
        <taxon>Eukaryota</taxon>
        <taxon>Fungi</taxon>
        <taxon>Dikarya</taxon>
        <taxon>Basidiomycota</taxon>
        <taxon>Agaricomycotina</taxon>
        <taxon>Agaricomycetes</taxon>
        <taxon>Agaricomycetidae</taxon>
        <taxon>Agaricales</taxon>
        <taxon>Marasmiineae</taxon>
        <taxon>Mycenaceae</taxon>
        <taxon>Mycena</taxon>
    </lineage>
</organism>
<protein>
    <recommendedName>
        <fullName evidence="4">O-methyltransferase dimerisation domain-containing protein</fullName>
    </recommendedName>
</protein>
<dbReference type="InterPro" id="IPR036390">
    <property type="entry name" value="WH_DNA-bd_sf"/>
</dbReference>
<name>A0AAD7DMP5_MYCRO</name>
<evidence type="ECO:0000259" key="4">
    <source>
        <dbReference type="Pfam" id="PF08100"/>
    </source>
</evidence>
<evidence type="ECO:0000256" key="1">
    <source>
        <dbReference type="ARBA" id="ARBA00022603"/>
    </source>
</evidence>
<dbReference type="Proteomes" id="UP001221757">
    <property type="component" value="Unassembled WGS sequence"/>
</dbReference>
<reference evidence="5" key="1">
    <citation type="submission" date="2023-03" db="EMBL/GenBank/DDBJ databases">
        <title>Massive genome expansion in bonnet fungi (Mycena s.s.) driven by repeated elements and novel gene families across ecological guilds.</title>
        <authorList>
            <consortium name="Lawrence Berkeley National Laboratory"/>
            <person name="Harder C.B."/>
            <person name="Miyauchi S."/>
            <person name="Viragh M."/>
            <person name="Kuo A."/>
            <person name="Thoen E."/>
            <person name="Andreopoulos B."/>
            <person name="Lu D."/>
            <person name="Skrede I."/>
            <person name="Drula E."/>
            <person name="Henrissat B."/>
            <person name="Morin E."/>
            <person name="Kohler A."/>
            <person name="Barry K."/>
            <person name="LaButti K."/>
            <person name="Morin E."/>
            <person name="Salamov A."/>
            <person name="Lipzen A."/>
            <person name="Mereny Z."/>
            <person name="Hegedus B."/>
            <person name="Baldrian P."/>
            <person name="Stursova M."/>
            <person name="Weitz H."/>
            <person name="Taylor A."/>
            <person name="Grigoriev I.V."/>
            <person name="Nagy L.G."/>
            <person name="Martin F."/>
            <person name="Kauserud H."/>
        </authorList>
    </citation>
    <scope>NUCLEOTIDE SEQUENCE</scope>
    <source>
        <strain evidence="5">CBHHK067</strain>
    </source>
</reference>
<gene>
    <name evidence="5" type="ORF">B0H17DRAFT_859485</name>
</gene>
<comment type="caution">
    <text evidence="5">The sequence shown here is derived from an EMBL/GenBank/DDBJ whole genome shotgun (WGS) entry which is preliminary data.</text>
</comment>
<feature type="non-terminal residue" evidence="5">
    <location>
        <position position="1"/>
    </location>
</feature>
<evidence type="ECO:0000313" key="6">
    <source>
        <dbReference type="Proteomes" id="UP001221757"/>
    </source>
</evidence>
<dbReference type="AlphaFoldDB" id="A0AAD7DMP5"/>
<dbReference type="PANTHER" id="PTHR43712:SF2">
    <property type="entry name" value="O-METHYLTRANSFERASE CICE"/>
    <property type="match status" value="1"/>
</dbReference>
<dbReference type="Pfam" id="PF08100">
    <property type="entry name" value="Dimerisation"/>
    <property type="match status" value="1"/>
</dbReference>
<sequence>HPAVVAAINRIVAAAGQLAASVQVPFLSLCDASMGYHLPACLRLLGAAHVPELLRAGPVHVREIAAHTGVEQATLAHILRLLATHHLLREAAPDVFANRISSLLDTGKPLYALVAQCHKYEDDMSGVAAFVGLRTDELYKSSAY</sequence>
<dbReference type="GO" id="GO:0008168">
    <property type="term" value="F:methyltransferase activity"/>
    <property type="evidence" value="ECO:0007669"/>
    <property type="project" value="UniProtKB-KW"/>
</dbReference>
<dbReference type="GO" id="GO:0046983">
    <property type="term" value="F:protein dimerization activity"/>
    <property type="evidence" value="ECO:0007669"/>
    <property type="project" value="InterPro"/>
</dbReference>